<evidence type="ECO:0000256" key="4">
    <source>
        <dbReference type="ARBA" id="ARBA00022670"/>
    </source>
</evidence>
<dbReference type="OrthoDB" id="9782003at2"/>
<keyword evidence="7 11" id="KW-0862">Zinc</keyword>
<dbReference type="CDD" id="cd06163">
    <property type="entry name" value="S2P-M50_PDZ_RseP-like"/>
    <property type="match status" value="2"/>
</dbReference>
<evidence type="ECO:0000313" key="14">
    <source>
        <dbReference type="Proteomes" id="UP000076825"/>
    </source>
</evidence>
<feature type="transmembrane region" description="Helical" evidence="11">
    <location>
        <begin position="418"/>
        <end position="436"/>
    </location>
</feature>
<evidence type="ECO:0000256" key="5">
    <source>
        <dbReference type="ARBA" id="ARBA00022692"/>
    </source>
</evidence>
<dbReference type="EC" id="3.4.24.-" evidence="11"/>
<dbReference type="PROSITE" id="PS50106">
    <property type="entry name" value="PDZ"/>
    <property type="match status" value="1"/>
</dbReference>
<organism evidence="13 14">
    <name type="scientific">Bordetella trematum</name>
    <dbReference type="NCBI Taxonomy" id="123899"/>
    <lineage>
        <taxon>Bacteria</taxon>
        <taxon>Pseudomonadati</taxon>
        <taxon>Pseudomonadota</taxon>
        <taxon>Betaproteobacteria</taxon>
        <taxon>Burkholderiales</taxon>
        <taxon>Alcaligenaceae</taxon>
        <taxon>Bordetella</taxon>
    </lineage>
</organism>
<dbReference type="AlphaFoldDB" id="A0A157JSU3"/>
<dbReference type="PANTHER" id="PTHR42837">
    <property type="entry name" value="REGULATOR OF SIGMA-E PROTEASE RSEP"/>
    <property type="match status" value="1"/>
</dbReference>
<keyword evidence="11" id="KW-0479">Metal-binding</keyword>
<evidence type="ECO:0000256" key="11">
    <source>
        <dbReference type="RuleBase" id="RU362031"/>
    </source>
</evidence>
<evidence type="ECO:0000256" key="8">
    <source>
        <dbReference type="ARBA" id="ARBA00022989"/>
    </source>
</evidence>
<sequence length="444" mass="47782">MIFTLLAFVIALGTLITFHELGHYWVARLCGVRVLRFSVGFGRVLLRRRDRHGTEWAVSAIPLGGYVKMQDEPPAGATPAQVAESFNAKSVWQRFAIVAAGPVFNLILAVVLYAGLGMAGTEVPAPVLGQPAAGTPAQQAGVRAGDIIEDIDGRPVLSWTEARWRLFERLSSDQPVSLTLKDADGARRDLTLALPAGLRLDPSQADPVQVIGLRLQQARPVVRKVIEGGVGEAAGLQPGDLILSAAGREVPNADALVQAIQQHAGEPLALVLSRDGTPINLTLTPRAETVDGRRIGRVGVEIGGQVPMVVERFGPVDSLWRGVERTWDTAWLSLRMMGRMVMGEVSLRNISGPVTIADYAGQTARIGLEAYIAYLALISISLGVLNLLPIPMLDGGHLLYYLVEIVRGRPLSDRWVDIGQRAGIGLLACLMGLALFNDLTRLFT</sequence>
<reference evidence="13 14" key="1">
    <citation type="submission" date="2016-04" db="EMBL/GenBank/DDBJ databases">
        <authorList>
            <consortium name="Pathogen Informatics"/>
        </authorList>
    </citation>
    <scope>NUCLEOTIDE SEQUENCE [LARGE SCALE GENOMIC DNA]</scope>
    <source>
        <strain evidence="13 14">H044680328</strain>
    </source>
</reference>
<dbReference type="GO" id="GO:0004222">
    <property type="term" value="F:metalloendopeptidase activity"/>
    <property type="evidence" value="ECO:0007669"/>
    <property type="project" value="InterPro"/>
</dbReference>
<keyword evidence="10 11" id="KW-0472">Membrane</keyword>
<dbReference type="GO" id="GO:0006508">
    <property type="term" value="P:proteolysis"/>
    <property type="evidence" value="ECO:0007669"/>
    <property type="project" value="UniProtKB-KW"/>
</dbReference>
<evidence type="ECO:0000256" key="1">
    <source>
        <dbReference type="ARBA" id="ARBA00001947"/>
    </source>
</evidence>
<dbReference type="SUPFAM" id="SSF50156">
    <property type="entry name" value="PDZ domain-like"/>
    <property type="match status" value="2"/>
</dbReference>
<dbReference type="PATRIC" id="fig|123899.6.peg.3410"/>
<dbReference type="GO" id="GO:0016020">
    <property type="term" value="C:membrane"/>
    <property type="evidence" value="ECO:0007669"/>
    <property type="project" value="UniProtKB-SubCell"/>
</dbReference>
<dbReference type="RefSeq" id="WP_025515960.1">
    <property type="nucleotide sequence ID" value="NZ_CP016340.1"/>
</dbReference>
<dbReference type="InterPro" id="IPR036034">
    <property type="entry name" value="PDZ_sf"/>
</dbReference>
<dbReference type="GeneID" id="56589352"/>
<accession>A0A157JSU3</accession>
<evidence type="ECO:0000256" key="2">
    <source>
        <dbReference type="ARBA" id="ARBA00004141"/>
    </source>
</evidence>
<evidence type="ECO:0000256" key="10">
    <source>
        <dbReference type="ARBA" id="ARBA00023136"/>
    </source>
</evidence>
<dbReference type="CDD" id="cd23081">
    <property type="entry name" value="cpPDZ_EcRseP-like"/>
    <property type="match status" value="1"/>
</dbReference>
<keyword evidence="14" id="KW-1185">Reference proteome</keyword>
<evidence type="ECO:0000313" key="13">
    <source>
        <dbReference type="EMBL" id="SAI72800.1"/>
    </source>
</evidence>
<dbReference type="Pfam" id="PF17820">
    <property type="entry name" value="PDZ_6"/>
    <property type="match status" value="2"/>
</dbReference>
<evidence type="ECO:0000256" key="9">
    <source>
        <dbReference type="ARBA" id="ARBA00023049"/>
    </source>
</evidence>
<keyword evidence="5 11" id="KW-0812">Transmembrane</keyword>
<dbReference type="Gene3D" id="2.30.42.10">
    <property type="match status" value="2"/>
</dbReference>
<evidence type="ECO:0000256" key="7">
    <source>
        <dbReference type="ARBA" id="ARBA00022833"/>
    </source>
</evidence>
<keyword evidence="9 11" id="KW-0482">Metalloprotease</keyword>
<dbReference type="GO" id="GO:0046872">
    <property type="term" value="F:metal ion binding"/>
    <property type="evidence" value="ECO:0007669"/>
    <property type="project" value="UniProtKB-KW"/>
</dbReference>
<feature type="domain" description="PDZ" evidence="12">
    <location>
        <begin position="197"/>
        <end position="287"/>
    </location>
</feature>
<keyword evidence="6 11" id="KW-0378">Hydrolase</keyword>
<dbReference type="EMBL" id="LT546645">
    <property type="protein sequence ID" value="SAI72800.1"/>
    <property type="molecule type" value="Genomic_DNA"/>
</dbReference>
<dbReference type="InterPro" id="IPR004387">
    <property type="entry name" value="Pept_M50_Zn"/>
</dbReference>
<keyword evidence="8 11" id="KW-1133">Transmembrane helix</keyword>
<proteinExistence type="inferred from homology"/>
<dbReference type="NCBIfam" id="TIGR00054">
    <property type="entry name" value="RIP metalloprotease RseP"/>
    <property type="match status" value="1"/>
</dbReference>
<dbReference type="KEGG" id="btrm:SAMEA390648703411"/>
<evidence type="ECO:0000256" key="3">
    <source>
        <dbReference type="ARBA" id="ARBA00007931"/>
    </source>
</evidence>
<dbReference type="eggNOG" id="COG0750">
    <property type="taxonomic scope" value="Bacteria"/>
</dbReference>
<comment type="similarity">
    <text evidence="3 11">Belongs to the peptidase M50B family.</text>
</comment>
<dbReference type="Proteomes" id="UP000076825">
    <property type="component" value="Chromosome 1"/>
</dbReference>
<comment type="cofactor">
    <cofactor evidence="1 11">
        <name>Zn(2+)</name>
        <dbReference type="ChEBI" id="CHEBI:29105"/>
    </cofactor>
</comment>
<gene>
    <name evidence="13" type="primary">ecfE</name>
    <name evidence="13" type="ORF">SAMEA3906487_03411</name>
</gene>
<comment type="subcellular location">
    <subcellularLocation>
        <location evidence="2">Membrane</location>
        <topology evidence="2">Multi-pass membrane protein</topology>
    </subcellularLocation>
</comment>
<evidence type="ECO:0000259" key="12">
    <source>
        <dbReference type="PROSITE" id="PS50106"/>
    </source>
</evidence>
<evidence type="ECO:0000256" key="6">
    <source>
        <dbReference type="ARBA" id="ARBA00022801"/>
    </source>
</evidence>
<dbReference type="InterPro" id="IPR001478">
    <property type="entry name" value="PDZ"/>
</dbReference>
<keyword evidence="4 13" id="KW-0645">Protease</keyword>
<feature type="transmembrane region" description="Helical" evidence="11">
    <location>
        <begin position="371"/>
        <end position="392"/>
    </location>
</feature>
<protein>
    <recommendedName>
        <fullName evidence="11">Zinc metalloprotease</fullName>
        <ecNumber evidence="11">3.4.24.-</ecNumber>
    </recommendedName>
</protein>
<dbReference type="SMART" id="SM00228">
    <property type="entry name" value="PDZ"/>
    <property type="match status" value="2"/>
</dbReference>
<dbReference type="Pfam" id="PF02163">
    <property type="entry name" value="Peptidase_M50"/>
    <property type="match status" value="1"/>
</dbReference>
<dbReference type="InterPro" id="IPR008915">
    <property type="entry name" value="Peptidase_M50"/>
</dbReference>
<dbReference type="PANTHER" id="PTHR42837:SF2">
    <property type="entry name" value="MEMBRANE METALLOPROTEASE ARASP2, CHLOROPLASTIC-RELATED"/>
    <property type="match status" value="1"/>
</dbReference>
<name>A0A157JSU3_9BORD</name>
<dbReference type="STRING" id="123899.SAMEA3906487_03411"/>
<dbReference type="InterPro" id="IPR041489">
    <property type="entry name" value="PDZ_6"/>
</dbReference>
<feature type="transmembrane region" description="Helical" evidence="11">
    <location>
        <begin position="95"/>
        <end position="116"/>
    </location>
</feature>